<gene>
    <name evidence="2" type="ORF">BC748_1090</name>
</gene>
<organism evidence="2 3">
    <name type="scientific">Flavobacterium dankookense</name>
    <dbReference type="NCBI Taxonomy" id="706186"/>
    <lineage>
        <taxon>Bacteria</taxon>
        <taxon>Pseudomonadati</taxon>
        <taxon>Bacteroidota</taxon>
        <taxon>Flavobacteriia</taxon>
        <taxon>Flavobacteriales</taxon>
        <taxon>Flavobacteriaceae</taxon>
        <taxon>Flavobacterium</taxon>
    </lineage>
</organism>
<keyword evidence="1" id="KW-0472">Membrane</keyword>
<keyword evidence="1" id="KW-1133">Transmembrane helix</keyword>
<accession>A0A4R6QDR3</accession>
<name>A0A4R6QDR3_9FLAO</name>
<feature type="transmembrane region" description="Helical" evidence="1">
    <location>
        <begin position="23"/>
        <end position="40"/>
    </location>
</feature>
<comment type="caution">
    <text evidence="2">The sequence shown here is derived from an EMBL/GenBank/DDBJ whole genome shotgun (WGS) entry which is preliminary data.</text>
</comment>
<keyword evidence="1" id="KW-0812">Transmembrane</keyword>
<reference evidence="2 3" key="1">
    <citation type="submission" date="2019-03" db="EMBL/GenBank/DDBJ databases">
        <title>Genomic Encyclopedia of Archaeal and Bacterial Type Strains, Phase II (KMG-II): from individual species to whole genera.</title>
        <authorList>
            <person name="Goeker M."/>
        </authorList>
    </citation>
    <scope>NUCLEOTIDE SEQUENCE [LARGE SCALE GENOMIC DNA]</scope>
    <source>
        <strain evidence="2 3">DSM 25687</strain>
    </source>
</reference>
<dbReference type="EMBL" id="SNXR01000012">
    <property type="protein sequence ID" value="TDP60116.1"/>
    <property type="molecule type" value="Genomic_DNA"/>
</dbReference>
<keyword evidence="3" id="KW-1185">Reference proteome</keyword>
<evidence type="ECO:0000313" key="2">
    <source>
        <dbReference type="EMBL" id="TDP60116.1"/>
    </source>
</evidence>
<feature type="transmembrane region" description="Helical" evidence="1">
    <location>
        <begin position="52"/>
        <end position="77"/>
    </location>
</feature>
<dbReference type="OrthoDB" id="1433457at2"/>
<evidence type="ECO:0000256" key="1">
    <source>
        <dbReference type="SAM" id="Phobius"/>
    </source>
</evidence>
<proteinExistence type="predicted"/>
<dbReference type="AlphaFoldDB" id="A0A4R6QDR3"/>
<dbReference type="Proteomes" id="UP000295260">
    <property type="component" value="Unassembled WGS sequence"/>
</dbReference>
<dbReference type="RefSeq" id="WP_133532409.1">
    <property type="nucleotide sequence ID" value="NZ_SNXR01000012.1"/>
</dbReference>
<protein>
    <submittedName>
        <fullName evidence="2">Uncharacterized protein</fullName>
    </submittedName>
</protein>
<sequence length="220" mass="26025">MFQGEIFIPGKKPFLNLTLSEKLNWGSWLSMLIYGSIFFADEKWNSGQIKNYIYHYTSINEIFAGIFVVAFISSFFLRLKEFENLNGELKGKLIIDRNGITINDNLYEASKILNFKINMIDYYGQKTNYSKSGPYYFLGVKNNLSFDFETEKVAINFQINSETHLYELKWILLNIICEEKIPFQRSYLKFFDDEFRDTPTFKKFTEKLLLDKRLVLSDIE</sequence>
<evidence type="ECO:0000313" key="3">
    <source>
        <dbReference type="Proteomes" id="UP000295260"/>
    </source>
</evidence>